<feature type="signal peptide" evidence="2">
    <location>
        <begin position="1"/>
        <end position="28"/>
    </location>
</feature>
<feature type="region of interest" description="Disordered" evidence="1">
    <location>
        <begin position="109"/>
        <end position="130"/>
    </location>
</feature>
<organism evidence="3 4">
    <name type="scientific">Candidatus Andeanibacterium colombiense</name>
    <dbReference type="NCBI Taxonomy" id="3121345"/>
    <lineage>
        <taxon>Bacteria</taxon>
        <taxon>Pseudomonadati</taxon>
        <taxon>Pseudomonadota</taxon>
        <taxon>Alphaproteobacteria</taxon>
        <taxon>Sphingomonadales</taxon>
        <taxon>Sphingomonadaceae</taxon>
        <taxon>Candidatus Andeanibacterium</taxon>
    </lineage>
</organism>
<evidence type="ECO:0000313" key="4">
    <source>
        <dbReference type="Proteomes" id="UP001218362"/>
    </source>
</evidence>
<dbReference type="AlphaFoldDB" id="A0AAJ5XAR1"/>
<accession>A0AAJ5XAR1</accession>
<dbReference type="EMBL" id="CP119316">
    <property type="protein sequence ID" value="WEK47299.1"/>
    <property type="molecule type" value="Genomic_DNA"/>
</dbReference>
<protein>
    <submittedName>
        <fullName evidence="3">YdbL family protein</fullName>
    </submittedName>
</protein>
<keyword evidence="2" id="KW-0732">Signal</keyword>
<feature type="chain" id="PRO_5042532991" evidence="2">
    <location>
        <begin position="29"/>
        <end position="130"/>
    </location>
</feature>
<dbReference type="Pfam" id="PF07027">
    <property type="entry name" value="DUF1318"/>
    <property type="match status" value="1"/>
</dbReference>
<evidence type="ECO:0000256" key="2">
    <source>
        <dbReference type="SAM" id="SignalP"/>
    </source>
</evidence>
<dbReference type="Proteomes" id="UP001218362">
    <property type="component" value="Chromosome"/>
</dbReference>
<reference evidence="3" key="1">
    <citation type="submission" date="2023-03" db="EMBL/GenBank/DDBJ databases">
        <title>Andean soil-derived lignocellulolytic bacterial consortium as a source of novel taxa and putative plastic-active enzymes.</title>
        <authorList>
            <person name="Diaz-Garcia L."/>
            <person name="Chuvochina M."/>
            <person name="Feuerriegel G."/>
            <person name="Bunk B."/>
            <person name="Sproer C."/>
            <person name="Streit W.R."/>
            <person name="Rodriguez L.M."/>
            <person name="Overmann J."/>
            <person name="Jimenez D.J."/>
        </authorList>
    </citation>
    <scope>NUCLEOTIDE SEQUENCE</scope>
    <source>
        <strain evidence="3">MAG 26</strain>
    </source>
</reference>
<sequence>MIRFKSNTVLKAAAALAVLGLVAAPALAQRDPAYQAARTAGEVGEKMDGYLGIVAGATPALTKMVNDINIQRKAVYTKGASASGVTVEDFAFGSGCKNIRDTAVGEKYQAPGGAWQTRTSAPPQRDSRCP</sequence>
<dbReference type="InterPro" id="IPR008309">
    <property type="entry name" value="YdbL"/>
</dbReference>
<proteinExistence type="predicted"/>
<gene>
    <name evidence="3" type="ORF">P0Y56_03170</name>
</gene>
<evidence type="ECO:0000256" key="1">
    <source>
        <dbReference type="SAM" id="MobiDB-lite"/>
    </source>
</evidence>
<dbReference type="KEGG" id="acob:P0Y56_03170"/>
<evidence type="ECO:0000313" key="3">
    <source>
        <dbReference type="EMBL" id="WEK47299.1"/>
    </source>
</evidence>
<name>A0AAJ5XAR1_9SPHN</name>